<dbReference type="InterPro" id="IPR055348">
    <property type="entry name" value="DctQ"/>
</dbReference>
<comment type="subunit">
    <text evidence="9">The complex comprises the extracytoplasmic solute receptor protein and the two transmembrane proteins.</text>
</comment>
<dbReference type="InterPro" id="IPR007387">
    <property type="entry name" value="TRAP_DctQ"/>
</dbReference>
<dbReference type="PANTHER" id="PTHR35011">
    <property type="entry name" value="2,3-DIKETO-L-GULONATE TRAP TRANSPORTER SMALL PERMEASE PROTEIN YIAM"/>
    <property type="match status" value="1"/>
</dbReference>
<comment type="similarity">
    <text evidence="8 9">Belongs to the TRAP transporter small permease family.</text>
</comment>
<name>A0A9Q2NZ35_9RHOB</name>
<reference evidence="11 14" key="1">
    <citation type="submission" date="2021-01" db="EMBL/GenBank/DDBJ databases">
        <title>Diatom-associated Roseobacters Show Island Model of Population Structure.</title>
        <authorList>
            <person name="Qu L."/>
            <person name="Feng X."/>
            <person name="Chen Y."/>
            <person name="Li L."/>
            <person name="Wang X."/>
            <person name="Hu Z."/>
            <person name="Wang H."/>
            <person name="Luo H."/>
        </authorList>
    </citation>
    <scope>NUCLEOTIDE SEQUENCE</scope>
    <source>
        <strain evidence="12 14">CC28-63</strain>
        <strain evidence="11">CC28-69</strain>
    </source>
</reference>
<evidence type="ECO:0000256" key="1">
    <source>
        <dbReference type="ARBA" id="ARBA00004429"/>
    </source>
</evidence>
<feature type="transmembrane region" description="Helical" evidence="9">
    <location>
        <begin position="78"/>
        <end position="99"/>
    </location>
</feature>
<evidence type="ECO:0000259" key="10">
    <source>
        <dbReference type="Pfam" id="PF04290"/>
    </source>
</evidence>
<evidence type="ECO:0000313" key="11">
    <source>
        <dbReference type="EMBL" id="MBM2413578.1"/>
    </source>
</evidence>
<comment type="caution">
    <text evidence="11">The sequence shown here is derived from an EMBL/GenBank/DDBJ whole genome shotgun (WGS) entry which is preliminary data.</text>
</comment>
<dbReference type="Pfam" id="PF04290">
    <property type="entry name" value="DctQ"/>
    <property type="match status" value="1"/>
</dbReference>
<feature type="transmembrane region" description="Helical" evidence="9">
    <location>
        <begin position="39"/>
        <end position="57"/>
    </location>
</feature>
<sequence length="174" mass="18705">MRLIGILGGYACLGLSFLIVFEILARKLFNFSLQGVDEIGGYVVAVAGTFGMALAAVERAHTRIDVLLLRLPFKMQAALNLLAYVALGLGAAFMAYMSWQTLSESLLFNSVSSSPLQTPLWIPQSLWVAGLVVFAIAALWSACRGVFALRNGLEAASRALAPPSIAEEIEEARK</sequence>
<keyword evidence="14" id="KW-1185">Reference proteome</keyword>
<keyword evidence="5 9" id="KW-0812">Transmembrane</keyword>
<dbReference type="RefSeq" id="WP_085628566.1">
    <property type="nucleotide sequence ID" value="NZ_JAFBWU010000009.1"/>
</dbReference>
<comment type="function">
    <text evidence="9">Part of the tripartite ATP-independent periplasmic (TRAP) transport system.</text>
</comment>
<feature type="transmembrane region" description="Helical" evidence="9">
    <location>
        <begin position="7"/>
        <end position="24"/>
    </location>
</feature>
<proteinExistence type="inferred from homology"/>
<dbReference type="Proteomes" id="UP000809440">
    <property type="component" value="Unassembled WGS sequence"/>
</dbReference>
<keyword evidence="2 9" id="KW-0813">Transport</keyword>
<feature type="domain" description="Tripartite ATP-independent periplasmic transporters DctQ component" evidence="10">
    <location>
        <begin position="17"/>
        <end position="145"/>
    </location>
</feature>
<evidence type="ECO:0000256" key="7">
    <source>
        <dbReference type="ARBA" id="ARBA00023136"/>
    </source>
</evidence>
<evidence type="ECO:0000313" key="12">
    <source>
        <dbReference type="EMBL" id="MBM2418247.1"/>
    </source>
</evidence>
<gene>
    <name evidence="11" type="ORF">JQX41_14780</name>
    <name evidence="12" type="ORF">JQX48_14790</name>
</gene>
<evidence type="ECO:0000256" key="9">
    <source>
        <dbReference type="RuleBase" id="RU369079"/>
    </source>
</evidence>
<evidence type="ECO:0000256" key="5">
    <source>
        <dbReference type="ARBA" id="ARBA00022692"/>
    </source>
</evidence>
<dbReference type="GeneID" id="62640291"/>
<dbReference type="GO" id="GO:0005886">
    <property type="term" value="C:plasma membrane"/>
    <property type="evidence" value="ECO:0007669"/>
    <property type="project" value="UniProtKB-SubCell"/>
</dbReference>
<dbReference type="EMBL" id="JAFBXE010000009">
    <property type="protein sequence ID" value="MBM2413578.1"/>
    <property type="molecule type" value="Genomic_DNA"/>
</dbReference>
<dbReference type="GO" id="GO:0015740">
    <property type="term" value="P:C4-dicarboxylate transport"/>
    <property type="evidence" value="ECO:0007669"/>
    <property type="project" value="TreeGrafter"/>
</dbReference>
<dbReference type="AlphaFoldDB" id="A0A9Q2NZ35"/>
<keyword evidence="4 9" id="KW-0997">Cell inner membrane</keyword>
<keyword evidence="3" id="KW-1003">Cell membrane</keyword>
<accession>A0A9Q2NZ35</accession>
<organism evidence="11 13">
    <name type="scientific">Marivita cryptomonadis</name>
    <dbReference type="NCBI Taxonomy" id="505252"/>
    <lineage>
        <taxon>Bacteria</taxon>
        <taxon>Pseudomonadati</taxon>
        <taxon>Pseudomonadota</taxon>
        <taxon>Alphaproteobacteria</taxon>
        <taxon>Rhodobacterales</taxon>
        <taxon>Roseobacteraceae</taxon>
        <taxon>Marivita</taxon>
    </lineage>
</organism>
<dbReference type="PANTHER" id="PTHR35011:SF10">
    <property type="entry name" value="TRAP TRANSPORTER SMALL PERMEASE PROTEIN"/>
    <property type="match status" value="1"/>
</dbReference>
<evidence type="ECO:0000256" key="6">
    <source>
        <dbReference type="ARBA" id="ARBA00022989"/>
    </source>
</evidence>
<comment type="subcellular location">
    <subcellularLocation>
        <location evidence="1 9">Cell inner membrane</location>
        <topology evidence="1 9">Multi-pass membrane protein</topology>
    </subcellularLocation>
</comment>
<evidence type="ECO:0000313" key="13">
    <source>
        <dbReference type="Proteomes" id="UP000755667"/>
    </source>
</evidence>
<evidence type="ECO:0000256" key="8">
    <source>
        <dbReference type="ARBA" id="ARBA00038436"/>
    </source>
</evidence>
<evidence type="ECO:0000256" key="4">
    <source>
        <dbReference type="ARBA" id="ARBA00022519"/>
    </source>
</evidence>
<dbReference type="GO" id="GO:0022857">
    <property type="term" value="F:transmembrane transporter activity"/>
    <property type="evidence" value="ECO:0007669"/>
    <property type="project" value="UniProtKB-UniRule"/>
</dbReference>
<dbReference type="Proteomes" id="UP000755667">
    <property type="component" value="Unassembled WGS sequence"/>
</dbReference>
<keyword evidence="7 9" id="KW-0472">Membrane</keyword>
<protein>
    <recommendedName>
        <fullName evidence="9">TRAP transporter small permease protein</fullName>
    </recommendedName>
</protein>
<evidence type="ECO:0000256" key="2">
    <source>
        <dbReference type="ARBA" id="ARBA00022448"/>
    </source>
</evidence>
<evidence type="ECO:0000256" key="3">
    <source>
        <dbReference type="ARBA" id="ARBA00022475"/>
    </source>
</evidence>
<dbReference type="OrthoDB" id="6160477at2"/>
<evidence type="ECO:0000313" key="14">
    <source>
        <dbReference type="Proteomes" id="UP000809440"/>
    </source>
</evidence>
<dbReference type="EMBL" id="JAFBXF010000009">
    <property type="protein sequence ID" value="MBM2418247.1"/>
    <property type="molecule type" value="Genomic_DNA"/>
</dbReference>
<keyword evidence="6 9" id="KW-1133">Transmembrane helix</keyword>
<feature type="transmembrane region" description="Helical" evidence="9">
    <location>
        <begin position="119"/>
        <end position="140"/>
    </location>
</feature>